<dbReference type="Proteomes" id="UP000589085">
    <property type="component" value="Unassembled WGS sequence"/>
</dbReference>
<protein>
    <submittedName>
        <fullName evidence="2">SGNH/GDSL hydrolase family protein</fullName>
    </submittedName>
</protein>
<dbReference type="AlphaFoldDB" id="A0A7W4I9A9"/>
<organism evidence="2 3">
    <name type="scientific">Gluconacetobacter sacchari</name>
    <dbReference type="NCBI Taxonomy" id="92759"/>
    <lineage>
        <taxon>Bacteria</taxon>
        <taxon>Pseudomonadati</taxon>
        <taxon>Pseudomonadota</taxon>
        <taxon>Alphaproteobacteria</taxon>
        <taxon>Acetobacterales</taxon>
        <taxon>Acetobacteraceae</taxon>
        <taxon>Gluconacetobacter</taxon>
    </lineage>
</organism>
<accession>A0A7W4I9A9</accession>
<evidence type="ECO:0000313" key="3">
    <source>
        <dbReference type="Proteomes" id="UP000589085"/>
    </source>
</evidence>
<dbReference type="EMBL" id="JABEQJ010000001">
    <property type="protein sequence ID" value="MBB2158664.1"/>
    <property type="molecule type" value="Genomic_DNA"/>
</dbReference>
<feature type="signal peptide" evidence="1">
    <location>
        <begin position="1"/>
        <end position="29"/>
    </location>
</feature>
<gene>
    <name evidence="2" type="ORF">HLH48_00470</name>
</gene>
<keyword evidence="1" id="KW-0732">Signal</keyword>
<dbReference type="SUPFAM" id="SSF52266">
    <property type="entry name" value="SGNH hydrolase"/>
    <property type="match status" value="1"/>
</dbReference>
<dbReference type="Gene3D" id="3.40.50.1110">
    <property type="entry name" value="SGNH hydrolase"/>
    <property type="match status" value="1"/>
</dbReference>
<dbReference type="RefSeq" id="WP_182995534.1">
    <property type="nucleotide sequence ID" value="NZ_JABEQJ010000001.1"/>
</dbReference>
<sequence>MRSAGRAATYGRAFLSFGLAWLTCGSVSAAEPCVVAAAPDMVCVASAADPLARVPGMSDDSRAGYAPGDLWQAGGRAWRALSVQPGAARWAPVPVARPGDVFGRHAVFAGGTMRMIGGYAGPALDVAATIAGRVRQRTIAIRPDGRFDAPALEDALAARDAGTALVVTRIYDQTGHHHDLTALPGHAVAHIGAVRIAGQDVISWGEENGPGGFVIPADVALPRDGFFFGATGMVASSNSATGAAPVLATLGQGAGAFRVFTGSYTLDGFVHLGDANGPDQRSGFVLPSSPAAFGIGGRPDGYRLVSSDAIVAHRSVIGPGTMAGGVIGYSGQARGTALWTGIVMADAAPSDEMLRAFQASAAAASRDLPQQRSVFVAIGDSRTEGYLLADGGNWPLRMQRAARFRSYNFAVSGETTRQMRAALPAVGSAAWGATRRVAAVFGGFNDHLEPDALSVGETVANLATIVKTLKTYGFTVALIAETNTGGSRRDAIADAAGRGTIPADIVIDPFAAGQPLFNVGDRRYWLADYTHPTAAGASVLADAVWSRVEPTLRSPAERR</sequence>
<proteinExistence type="predicted"/>
<dbReference type="GO" id="GO:0016788">
    <property type="term" value="F:hydrolase activity, acting on ester bonds"/>
    <property type="evidence" value="ECO:0007669"/>
    <property type="project" value="UniProtKB-ARBA"/>
</dbReference>
<comment type="caution">
    <text evidence="2">The sequence shown here is derived from an EMBL/GenBank/DDBJ whole genome shotgun (WGS) entry which is preliminary data.</text>
</comment>
<keyword evidence="2" id="KW-0378">Hydrolase</keyword>
<evidence type="ECO:0000256" key="1">
    <source>
        <dbReference type="SAM" id="SignalP"/>
    </source>
</evidence>
<evidence type="ECO:0000313" key="2">
    <source>
        <dbReference type="EMBL" id="MBB2158664.1"/>
    </source>
</evidence>
<dbReference type="InterPro" id="IPR036514">
    <property type="entry name" value="SGNH_hydro_sf"/>
</dbReference>
<reference evidence="2 3" key="1">
    <citation type="submission" date="2020-04" db="EMBL/GenBank/DDBJ databases">
        <title>Description of novel Gluconacetobacter.</title>
        <authorList>
            <person name="Sombolestani A."/>
        </authorList>
    </citation>
    <scope>NUCLEOTIDE SEQUENCE [LARGE SCALE GENOMIC DNA]</scope>
    <source>
        <strain evidence="2 3">LMG 19747</strain>
    </source>
</reference>
<name>A0A7W4I9A9_9PROT</name>
<feature type="chain" id="PRO_5031195876" evidence="1">
    <location>
        <begin position="30"/>
        <end position="559"/>
    </location>
</feature>